<dbReference type="PATRIC" id="fig|1160718.3.peg.6866"/>
<evidence type="ECO:0000256" key="1">
    <source>
        <dbReference type="SAM" id="MobiDB-lite"/>
    </source>
</evidence>
<proteinExistence type="predicted"/>
<dbReference type="HOGENOM" id="CLU_1854018_0_0_11"/>
<accession>J1ZLX9</accession>
<comment type="caution">
    <text evidence="2">The sequence shown here is derived from an EMBL/GenBank/DDBJ whole genome shotgun (WGS) entry which is preliminary data.</text>
</comment>
<gene>
    <name evidence="2" type="ORF">SU9_33943</name>
</gene>
<feature type="region of interest" description="Disordered" evidence="1">
    <location>
        <begin position="1"/>
        <end position="22"/>
    </location>
</feature>
<sequence>MEAALMKHRPQPQSSSDDGLADEIHVLDERIRGLRNRWKEGGLDDEDYFDSLTHLRTDLQALRAREAASVVKQSRTETDALAVWRDEDMQNLERRRAIVASVIAECEVFSVGRGRKKPPELDSIRVWPVGAERDQAED</sequence>
<reference evidence="2" key="1">
    <citation type="journal article" date="2012" name="J. Bacteriol.">
        <title>Genome Sequence of Streptomyces auratus Strain AGR0001, a Phoslactomycin-Producing Actinomycete.</title>
        <authorList>
            <person name="Han X."/>
            <person name="Li M."/>
            <person name="Ding Z."/>
            <person name="Zhao J."/>
            <person name="Ji K."/>
            <person name="Wen M."/>
            <person name="Lu T."/>
        </authorList>
    </citation>
    <scope>NUCLEOTIDE SEQUENCE [LARGE SCALE GENOMIC DNA]</scope>
    <source>
        <strain evidence="2">AGR0001</strain>
    </source>
</reference>
<dbReference type="EMBL" id="AJGV01000233">
    <property type="protein sequence ID" value="EJJ02431.1"/>
    <property type="molecule type" value="Genomic_DNA"/>
</dbReference>
<protein>
    <submittedName>
        <fullName evidence="2">Uncharacterized protein</fullName>
    </submittedName>
</protein>
<feature type="compositionally biased region" description="Basic residues" evidence="1">
    <location>
        <begin position="1"/>
        <end position="10"/>
    </location>
</feature>
<dbReference type="eggNOG" id="COG1961">
    <property type="taxonomic scope" value="Bacteria"/>
</dbReference>
<dbReference type="AlphaFoldDB" id="J1ZLX9"/>
<name>J1ZLX9_9ACTN</name>
<evidence type="ECO:0000313" key="2">
    <source>
        <dbReference type="EMBL" id="EJJ02431.1"/>
    </source>
</evidence>
<organism evidence="2">
    <name type="scientific">Streptomyces auratus AGR0001</name>
    <dbReference type="NCBI Taxonomy" id="1160718"/>
    <lineage>
        <taxon>Bacteria</taxon>
        <taxon>Bacillati</taxon>
        <taxon>Actinomycetota</taxon>
        <taxon>Actinomycetes</taxon>
        <taxon>Kitasatosporales</taxon>
        <taxon>Streptomycetaceae</taxon>
        <taxon>Streptomyces</taxon>
    </lineage>
</organism>